<dbReference type="RefSeq" id="WP_147042621.1">
    <property type="nucleotide sequence ID" value="NZ_BAABIR010000005.1"/>
</dbReference>
<keyword evidence="1" id="KW-0732">Signal</keyword>
<dbReference type="OrthoDB" id="1522627at2"/>
<gene>
    <name evidence="2" type="ORF">FRZ32_05755</name>
</gene>
<organism evidence="2 3">
    <name type="scientific">Allosphingosinicella ginsenosidimutans</name>
    <dbReference type="NCBI Taxonomy" id="1176539"/>
    <lineage>
        <taxon>Bacteria</taxon>
        <taxon>Pseudomonadati</taxon>
        <taxon>Pseudomonadota</taxon>
        <taxon>Alphaproteobacteria</taxon>
        <taxon>Sphingomonadales</taxon>
        <taxon>Sphingomonadaceae</taxon>
        <taxon>Allosphingosinicella</taxon>
    </lineage>
</organism>
<comment type="caution">
    <text evidence="2">The sequence shown here is derived from an EMBL/GenBank/DDBJ whole genome shotgun (WGS) entry which is preliminary data.</text>
</comment>
<feature type="chain" id="PRO_5022835035" description="VCBS repeat-containing protein" evidence="1">
    <location>
        <begin position="19"/>
        <end position="301"/>
    </location>
</feature>
<evidence type="ECO:0000313" key="2">
    <source>
        <dbReference type="EMBL" id="TXC63209.1"/>
    </source>
</evidence>
<feature type="signal peptide" evidence="1">
    <location>
        <begin position="1"/>
        <end position="18"/>
    </location>
</feature>
<sequence length="301" mass="33434">MIRSLFAAALILAAPAAAQRGARTAAVGQHIDWSAERDPRPVTYRAGGFTLAMRPQTGEGESSDMQHLSLTVSMPGMAPVTVDGNDTSPRYEHRVTVADWDAHRRYVLFQSFSGGAHCCTSIKAIVPEGGALHVFDLGEHDGDYLDALPRDIDGDGTIDFVFRDGAFLYAFSSYAESYPPPQVWNIVDGRLVDVSSRPGFRPLFEEAIRDARNFCLHPEGDINPNGVCAGYVAMAARLGRFDAAWAEMLRAYRRDVDWDLPPGCRRVMPENEACPDADQIRYPDYPEALRHFLIDLHYIER</sequence>
<dbReference type="Proteomes" id="UP000321249">
    <property type="component" value="Unassembled WGS sequence"/>
</dbReference>
<accession>A0A5C6TSL4</accession>
<protein>
    <recommendedName>
        <fullName evidence="4">VCBS repeat-containing protein</fullName>
    </recommendedName>
</protein>
<reference evidence="2 3" key="1">
    <citation type="journal article" date="2015" name="J. Microbiol.">
        <title>Sphingosinicella ginsenosidimutans sp. nov., with ginsenoside converting activity.</title>
        <authorList>
            <person name="Kim J.K."/>
            <person name="Kang M.S."/>
            <person name="Park S.C."/>
            <person name="Kim K.M."/>
            <person name="Choi K."/>
            <person name="Yoon M.H."/>
            <person name="Im W.T."/>
        </authorList>
    </citation>
    <scope>NUCLEOTIDE SEQUENCE [LARGE SCALE GENOMIC DNA]</scope>
    <source>
        <strain evidence="2 3">BS-11</strain>
    </source>
</reference>
<name>A0A5C6TSL4_9SPHN</name>
<dbReference type="EMBL" id="VOQQ01000001">
    <property type="protein sequence ID" value="TXC63209.1"/>
    <property type="molecule type" value="Genomic_DNA"/>
</dbReference>
<dbReference type="AlphaFoldDB" id="A0A5C6TSL4"/>
<evidence type="ECO:0008006" key="4">
    <source>
        <dbReference type="Google" id="ProtNLM"/>
    </source>
</evidence>
<proteinExistence type="predicted"/>
<evidence type="ECO:0000313" key="3">
    <source>
        <dbReference type="Proteomes" id="UP000321249"/>
    </source>
</evidence>
<keyword evidence="3" id="KW-1185">Reference proteome</keyword>
<evidence type="ECO:0000256" key="1">
    <source>
        <dbReference type="SAM" id="SignalP"/>
    </source>
</evidence>